<feature type="transmembrane region" description="Helical" evidence="7">
    <location>
        <begin position="252"/>
        <end position="272"/>
    </location>
</feature>
<comment type="subcellular location">
    <subcellularLocation>
        <location evidence="1">Cell membrane</location>
        <topology evidence="1">Multi-pass membrane protein</topology>
    </subcellularLocation>
</comment>
<evidence type="ECO:0000256" key="3">
    <source>
        <dbReference type="ARBA" id="ARBA00022475"/>
    </source>
</evidence>
<protein>
    <submittedName>
        <fullName evidence="9">Predicted arabinose efflux permease, MFS family</fullName>
    </submittedName>
</protein>
<dbReference type="GO" id="GO:0005886">
    <property type="term" value="C:plasma membrane"/>
    <property type="evidence" value="ECO:0007669"/>
    <property type="project" value="UniProtKB-SubCell"/>
</dbReference>
<feature type="transmembrane region" description="Helical" evidence="7">
    <location>
        <begin position="151"/>
        <end position="170"/>
    </location>
</feature>
<dbReference type="RefSeq" id="WP_090004562.1">
    <property type="nucleotide sequence ID" value="NZ_FNET01000002.1"/>
</dbReference>
<feature type="transmembrane region" description="Helical" evidence="7">
    <location>
        <begin position="111"/>
        <end position="130"/>
    </location>
</feature>
<keyword evidence="3" id="KW-1003">Cell membrane</keyword>
<reference evidence="10" key="1">
    <citation type="submission" date="2016-10" db="EMBL/GenBank/DDBJ databases">
        <authorList>
            <person name="Varghese N."/>
            <person name="Submissions S."/>
        </authorList>
    </citation>
    <scope>NUCLEOTIDE SEQUENCE [LARGE SCALE GENOMIC DNA]</scope>
    <source>
        <strain evidence="10">DSM 44796</strain>
    </source>
</reference>
<feature type="transmembrane region" description="Helical" evidence="7">
    <location>
        <begin position="342"/>
        <end position="365"/>
    </location>
</feature>
<evidence type="ECO:0000313" key="9">
    <source>
        <dbReference type="EMBL" id="SDJ42100.1"/>
    </source>
</evidence>
<accession>A0A1G8TN39</accession>
<feature type="transmembrane region" description="Helical" evidence="7">
    <location>
        <begin position="176"/>
        <end position="198"/>
    </location>
</feature>
<evidence type="ECO:0000313" key="10">
    <source>
        <dbReference type="Proteomes" id="UP000199682"/>
    </source>
</evidence>
<feature type="transmembrane region" description="Helical" evidence="7">
    <location>
        <begin position="88"/>
        <end position="105"/>
    </location>
</feature>
<sequence length="405" mass="41901">MTRFARPLPRARSGRGTRFALPVRLLLVNQFAVNTGFYLLIPYLAVHLGGLGMSAAVIGVVLGVRTLSQQGLFLLGGTASDRLGPRTVILAGCALRAVGFGLFAIGDSLAVVLAASVLSGLAGALFNPAVRAYIALEAGEARTEAFARFNVYAQAGALFGPVLGSVLLLWDFRIAAVVAAGIFAVLTVAQAVVLPARPATRRGGSVLGDWRECLANRRFVAFTCALSGMFVLQNQLYLLLPIQAQEATGSAGIVAALFVVSTVATLLFQVRITRLLKDRARGPVIAAGLAVMGAGFAVPALWSGLVPVLVATLALAVGVMIANPLVYDLIPSFGPDSLAGTQFGVFYLGSGLAAALGNTAIGWVSGFGDRLAALLCVAIGLISAAGVAWLHRRGALTPRQPEVAR</sequence>
<evidence type="ECO:0000256" key="2">
    <source>
        <dbReference type="ARBA" id="ARBA00022448"/>
    </source>
</evidence>
<dbReference type="SUPFAM" id="SSF103473">
    <property type="entry name" value="MFS general substrate transporter"/>
    <property type="match status" value="1"/>
</dbReference>
<dbReference type="EMBL" id="FNET01000002">
    <property type="protein sequence ID" value="SDJ42100.1"/>
    <property type="molecule type" value="Genomic_DNA"/>
</dbReference>
<organism evidence="9 10">
    <name type="scientific">Lentzea albidocapillata subsp. violacea</name>
    <dbReference type="NCBI Taxonomy" id="128104"/>
    <lineage>
        <taxon>Bacteria</taxon>
        <taxon>Bacillati</taxon>
        <taxon>Actinomycetota</taxon>
        <taxon>Actinomycetes</taxon>
        <taxon>Pseudonocardiales</taxon>
        <taxon>Pseudonocardiaceae</taxon>
        <taxon>Lentzea</taxon>
    </lineage>
</organism>
<dbReference type="Gene3D" id="1.20.1250.20">
    <property type="entry name" value="MFS general substrate transporter like domains"/>
    <property type="match status" value="1"/>
</dbReference>
<evidence type="ECO:0000256" key="7">
    <source>
        <dbReference type="SAM" id="Phobius"/>
    </source>
</evidence>
<evidence type="ECO:0000256" key="4">
    <source>
        <dbReference type="ARBA" id="ARBA00022692"/>
    </source>
</evidence>
<gene>
    <name evidence="9" type="ORF">SAMN04488074_10220</name>
</gene>
<keyword evidence="2" id="KW-0813">Transport</keyword>
<feature type="transmembrane region" description="Helical" evidence="7">
    <location>
        <begin position="219"/>
        <end position="240"/>
    </location>
</feature>
<evidence type="ECO:0000256" key="6">
    <source>
        <dbReference type="ARBA" id="ARBA00023136"/>
    </source>
</evidence>
<feature type="transmembrane region" description="Helical" evidence="7">
    <location>
        <begin position="371"/>
        <end position="390"/>
    </location>
</feature>
<feature type="transmembrane region" description="Helical" evidence="7">
    <location>
        <begin position="284"/>
        <end position="302"/>
    </location>
</feature>
<feature type="transmembrane region" description="Helical" evidence="7">
    <location>
        <begin position="308"/>
        <end position="330"/>
    </location>
</feature>
<feature type="transmembrane region" description="Helical" evidence="7">
    <location>
        <begin position="21"/>
        <end position="41"/>
    </location>
</feature>
<dbReference type="InterPro" id="IPR036259">
    <property type="entry name" value="MFS_trans_sf"/>
</dbReference>
<dbReference type="InterPro" id="IPR011701">
    <property type="entry name" value="MFS"/>
</dbReference>
<proteinExistence type="predicted"/>
<dbReference type="InterPro" id="IPR020846">
    <property type="entry name" value="MFS_dom"/>
</dbReference>
<feature type="domain" description="Major facilitator superfamily (MFS) profile" evidence="8">
    <location>
        <begin position="22"/>
        <end position="395"/>
    </location>
</feature>
<evidence type="ECO:0000256" key="5">
    <source>
        <dbReference type="ARBA" id="ARBA00022989"/>
    </source>
</evidence>
<evidence type="ECO:0000259" key="8">
    <source>
        <dbReference type="PROSITE" id="PS50850"/>
    </source>
</evidence>
<keyword evidence="6 7" id="KW-0472">Membrane</keyword>
<dbReference type="PANTHER" id="PTHR23517:SF2">
    <property type="entry name" value="MULTIDRUG RESISTANCE PROTEIN MDTH"/>
    <property type="match status" value="1"/>
</dbReference>
<dbReference type="InterPro" id="IPR050171">
    <property type="entry name" value="MFS_Transporters"/>
</dbReference>
<dbReference type="PROSITE" id="PS50850">
    <property type="entry name" value="MFS"/>
    <property type="match status" value="1"/>
</dbReference>
<dbReference type="GO" id="GO:0022857">
    <property type="term" value="F:transmembrane transporter activity"/>
    <property type="evidence" value="ECO:0007669"/>
    <property type="project" value="InterPro"/>
</dbReference>
<dbReference type="Pfam" id="PF07690">
    <property type="entry name" value="MFS_1"/>
    <property type="match status" value="1"/>
</dbReference>
<dbReference type="PANTHER" id="PTHR23517">
    <property type="entry name" value="RESISTANCE PROTEIN MDTM, PUTATIVE-RELATED-RELATED"/>
    <property type="match status" value="1"/>
</dbReference>
<dbReference type="AlphaFoldDB" id="A0A1G8TN39"/>
<dbReference type="Proteomes" id="UP000199682">
    <property type="component" value="Unassembled WGS sequence"/>
</dbReference>
<evidence type="ECO:0000256" key="1">
    <source>
        <dbReference type="ARBA" id="ARBA00004651"/>
    </source>
</evidence>
<feature type="transmembrane region" description="Helical" evidence="7">
    <location>
        <begin position="47"/>
        <end position="67"/>
    </location>
</feature>
<name>A0A1G8TN39_9PSEU</name>
<keyword evidence="5 7" id="KW-1133">Transmembrane helix</keyword>
<keyword evidence="4 7" id="KW-0812">Transmembrane</keyword>